<dbReference type="InterPro" id="IPR007110">
    <property type="entry name" value="Ig-like_dom"/>
</dbReference>
<dbReference type="EMBL" id="UYRT01085154">
    <property type="protein sequence ID" value="VDN29768.1"/>
    <property type="molecule type" value="Genomic_DNA"/>
</dbReference>
<feature type="domain" description="Ig-like" evidence="6">
    <location>
        <begin position="344"/>
        <end position="480"/>
    </location>
</feature>
<keyword evidence="5" id="KW-0393">Immunoglobulin domain</keyword>
<reference evidence="9" key="1">
    <citation type="submission" date="2016-06" db="UniProtKB">
        <authorList>
            <consortium name="WormBaseParasite"/>
        </authorList>
    </citation>
    <scope>IDENTIFICATION</scope>
</reference>
<feature type="domain" description="Ig-like" evidence="6">
    <location>
        <begin position="74"/>
        <end position="117"/>
    </location>
</feature>
<dbReference type="WBParaSite" id="GPUH_0001744501-mRNA-1">
    <property type="protein sequence ID" value="GPUH_0001744501-mRNA-1"/>
    <property type="gene ID" value="GPUH_0001744501"/>
</dbReference>
<name>A0A183E8Y2_9BILA</name>
<reference evidence="7 8" key="2">
    <citation type="submission" date="2018-11" db="EMBL/GenBank/DDBJ databases">
        <authorList>
            <consortium name="Pathogen Informatics"/>
        </authorList>
    </citation>
    <scope>NUCLEOTIDE SEQUENCE [LARGE SCALE GENOMIC DNA]</scope>
</reference>
<accession>A0A183E8Y2</accession>
<dbReference type="AlphaFoldDB" id="A0A183E8Y2"/>
<evidence type="ECO:0000313" key="7">
    <source>
        <dbReference type="EMBL" id="VDN29768.1"/>
    </source>
</evidence>
<dbReference type="InterPro" id="IPR051275">
    <property type="entry name" value="Cell_adhesion_signaling"/>
</dbReference>
<feature type="domain" description="Ig-like" evidence="6">
    <location>
        <begin position="490"/>
        <end position="591"/>
    </location>
</feature>
<evidence type="ECO:0000256" key="2">
    <source>
        <dbReference type="ARBA" id="ARBA00023136"/>
    </source>
</evidence>
<keyword evidence="8" id="KW-1185">Reference proteome</keyword>
<evidence type="ECO:0000259" key="6">
    <source>
        <dbReference type="PROSITE" id="PS50835"/>
    </source>
</evidence>
<dbReference type="OrthoDB" id="10028801at2759"/>
<dbReference type="InterPro" id="IPR013783">
    <property type="entry name" value="Ig-like_fold"/>
</dbReference>
<feature type="domain" description="Ig-like" evidence="6">
    <location>
        <begin position="245"/>
        <end position="340"/>
    </location>
</feature>
<dbReference type="InterPro" id="IPR036179">
    <property type="entry name" value="Ig-like_dom_sf"/>
</dbReference>
<evidence type="ECO:0000313" key="9">
    <source>
        <dbReference type="WBParaSite" id="GPUH_0001744501-mRNA-1"/>
    </source>
</evidence>
<dbReference type="GO" id="GO:0050839">
    <property type="term" value="F:cell adhesion molecule binding"/>
    <property type="evidence" value="ECO:0007669"/>
    <property type="project" value="TreeGrafter"/>
</dbReference>
<dbReference type="Pfam" id="PF08205">
    <property type="entry name" value="C2-set_2"/>
    <property type="match status" value="2"/>
</dbReference>
<dbReference type="PANTHER" id="PTHR11640:SF136">
    <property type="entry name" value="NEPHRIN"/>
    <property type="match status" value="1"/>
</dbReference>
<comment type="subcellular location">
    <subcellularLocation>
        <location evidence="1">Membrane</location>
        <topology evidence="1">Single-pass type I membrane protein</topology>
    </subcellularLocation>
</comment>
<dbReference type="SUPFAM" id="SSF48726">
    <property type="entry name" value="Immunoglobulin"/>
    <property type="match status" value="6"/>
</dbReference>
<feature type="domain" description="Ig-like" evidence="6">
    <location>
        <begin position="149"/>
        <end position="240"/>
    </location>
</feature>
<organism evidence="9">
    <name type="scientific">Gongylonema pulchrum</name>
    <dbReference type="NCBI Taxonomy" id="637853"/>
    <lineage>
        <taxon>Eukaryota</taxon>
        <taxon>Metazoa</taxon>
        <taxon>Ecdysozoa</taxon>
        <taxon>Nematoda</taxon>
        <taxon>Chromadorea</taxon>
        <taxon>Rhabditida</taxon>
        <taxon>Spirurina</taxon>
        <taxon>Spiruromorpha</taxon>
        <taxon>Spiruroidea</taxon>
        <taxon>Gongylonematidae</taxon>
        <taxon>Gongylonema</taxon>
    </lineage>
</organism>
<sequence length="652" mass="72206">MTKFRRLLYVLFHDAGKLAGHGGRYSYVLDNPDEKHLRIENVTLDDDGLFECQMMRQGLGGFRTSAYVTVLVPPKGVAIQNNVPDAVISVVEGSDLDLSCVAADGKPHAVVSWRSDSGTVLTCEAVHPPTSAHFRANVTLDVLYPSGIPKIELLNGPGLIKPGDNVTMICSVIGGNPPPRLLWLFHQNPVSSNYSYDTFSKKTVNAYSMVIDANDNGAIYDCQSTNLAGGEPLSTSIRLSVSYAPHRVEISGETTTRLERPVTVQCRTGLSNPASTVSWLINGQPYQSGSDAFLEQSTGTVTVSNLTVYPTDVTVMKHQITVQCVAKNDEGMTSKQLVIRVLSPPMEPVIYGIEGITPLEGETLNLTCESHGGNPLAMLTWFRGIEKVFFEDLFRCTVFCRKVSADFLFFLLRFTKLVRLTDFCEFSQEIQADFQLRETRSTVSGDVSRSAVSLVLDRTINNQQLRCEARNGALDEPLVAVQTINVLFPPRRVTLRPDDRNRRQIIAGEVTKLICLVHSSNPIAEVTWDFQDTENGATVSFNEIHSNRSNREYGGYEVDSVVEFVPTEAMHGKEVRCTASHPQWTEQKVVTYPLNVLYAPRVMINGPLTVEVGEGDHFTENLTVHANPMVSTWRWRKDGTSFDYMIGAITAR</sequence>
<evidence type="ECO:0000256" key="1">
    <source>
        <dbReference type="ARBA" id="ARBA00004479"/>
    </source>
</evidence>
<evidence type="ECO:0000256" key="5">
    <source>
        <dbReference type="ARBA" id="ARBA00023319"/>
    </source>
</evidence>
<evidence type="ECO:0000256" key="3">
    <source>
        <dbReference type="ARBA" id="ARBA00023157"/>
    </source>
</evidence>
<dbReference type="GO" id="GO:0005886">
    <property type="term" value="C:plasma membrane"/>
    <property type="evidence" value="ECO:0007669"/>
    <property type="project" value="TreeGrafter"/>
</dbReference>
<gene>
    <name evidence="7" type="ORF">GPUH_LOCUS17423</name>
</gene>
<dbReference type="PROSITE" id="PS50835">
    <property type="entry name" value="IG_LIKE"/>
    <property type="match status" value="5"/>
</dbReference>
<keyword evidence="3" id="KW-1015">Disulfide bond</keyword>
<dbReference type="Proteomes" id="UP000271098">
    <property type="component" value="Unassembled WGS sequence"/>
</dbReference>
<protein>
    <submittedName>
        <fullName evidence="9">Nephrin</fullName>
    </submittedName>
</protein>
<evidence type="ECO:0000313" key="8">
    <source>
        <dbReference type="Proteomes" id="UP000271098"/>
    </source>
</evidence>
<evidence type="ECO:0000256" key="4">
    <source>
        <dbReference type="ARBA" id="ARBA00023180"/>
    </source>
</evidence>
<keyword evidence="2" id="KW-0472">Membrane</keyword>
<proteinExistence type="predicted"/>
<dbReference type="PANTHER" id="PTHR11640">
    <property type="entry name" value="NEPHRIN"/>
    <property type="match status" value="1"/>
</dbReference>
<dbReference type="GO" id="GO:0098609">
    <property type="term" value="P:cell-cell adhesion"/>
    <property type="evidence" value="ECO:0007669"/>
    <property type="project" value="TreeGrafter"/>
</dbReference>
<dbReference type="GO" id="GO:0005911">
    <property type="term" value="C:cell-cell junction"/>
    <property type="evidence" value="ECO:0007669"/>
    <property type="project" value="TreeGrafter"/>
</dbReference>
<dbReference type="SMART" id="SM00409">
    <property type="entry name" value="IG"/>
    <property type="match status" value="5"/>
</dbReference>
<dbReference type="Gene3D" id="2.60.40.10">
    <property type="entry name" value="Immunoglobulins"/>
    <property type="match status" value="6"/>
</dbReference>
<keyword evidence="4" id="KW-0325">Glycoprotein</keyword>
<dbReference type="InterPro" id="IPR003599">
    <property type="entry name" value="Ig_sub"/>
</dbReference>
<dbReference type="InterPro" id="IPR013162">
    <property type="entry name" value="CD80_C2-set"/>
</dbReference>